<evidence type="ECO:0000313" key="1">
    <source>
        <dbReference type="EMBL" id="OBR92947.1"/>
    </source>
</evidence>
<accession>A0A1A6ASA8</accession>
<dbReference type="RefSeq" id="WP_065078491.1">
    <property type="nucleotide sequence ID" value="NZ_LROS01000022.1"/>
</dbReference>
<evidence type="ECO:0008006" key="3">
    <source>
        <dbReference type="Google" id="ProtNLM"/>
    </source>
</evidence>
<dbReference type="EMBL" id="LROS01000022">
    <property type="protein sequence ID" value="OBR92947.1"/>
    <property type="molecule type" value="Genomic_DNA"/>
</dbReference>
<reference evidence="1 2" key="1">
    <citation type="journal article" date="2012" name="Front. Microbiol.">
        <title>Draft Genome Sequence of the Virulent Strain 01-B526 of the Fish Pathogen Aeromonas salmonicida.</title>
        <authorList>
            <person name="Charette S.J."/>
            <person name="Brochu F."/>
            <person name="Boyle B."/>
            <person name="Filion G."/>
            <person name="Tanaka K.H."/>
            <person name="Derome N."/>
        </authorList>
    </citation>
    <scope>NUCLEOTIDE SEQUENCE [LARGE SCALE GENOMIC DNA]</scope>
    <source>
        <strain evidence="1 2">P11</strain>
    </source>
</reference>
<gene>
    <name evidence="1" type="ORF">CLRAG_22410</name>
</gene>
<sequence length="243" mass="28960">MECNNYYLENKNELIKLFRDSKKQQNEVLCRYFGIQRTEYWMDKAEKTFIELIPNIPDIGGHDNIMLSFLTYSSVLMPIAKILKNEEFNTRIIGQSIFEMAKGIYNTISIKNRLIINRDYYLDSNIDKWRKHAEESHKKKYDGDWVFNFIEGKNNFLYGLDMTECALFKFWKSQNLEELVPYLCLMDWAYWKTVSIRVKRAKTIANGGIICNYRYLGRSECKNDCPSGWPPETMEEWTGKYEK</sequence>
<name>A0A1A6ASA8_9CLOT</name>
<proteinExistence type="predicted"/>
<protein>
    <recommendedName>
        <fullName evidence="3">L-2-amino-thiazoline-4-carboxylic acid hydrolase</fullName>
    </recommendedName>
</protein>
<dbReference type="PATRIC" id="fig|1353534.3.peg.2280"/>
<comment type="caution">
    <text evidence="1">The sequence shown here is derived from an EMBL/GenBank/DDBJ whole genome shotgun (WGS) entry which is preliminary data.</text>
</comment>
<dbReference type="Pfam" id="PF14196">
    <property type="entry name" value="ATC_hydrolase"/>
    <property type="match status" value="1"/>
</dbReference>
<organism evidence="1 2">
    <name type="scientific">Clostridium ragsdalei P11</name>
    <dbReference type="NCBI Taxonomy" id="1353534"/>
    <lineage>
        <taxon>Bacteria</taxon>
        <taxon>Bacillati</taxon>
        <taxon>Bacillota</taxon>
        <taxon>Clostridia</taxon>
        <taxon>Eubacteriales</taxon>
        <taxon>Clostridiaceae</taxon>
        <taxon>Clostridium</taxon>
    </lineage>
</organism>
<dbReference type="AlphaFoldDB" id="A0A1A6ASA8"/>
<dbReference type="Proteomes" id="UP000093954">
    <property type="component" value="Unassembled WGS sequence"/>
</dbReference>
<evidence type="ECO:0000313" key="2">
    <source>
        <dbReference type="Proteomes" id="UP000093954"/>
    </source>
</evidence>
<keyword evidence="2" id="KW-1185">Reference proteome</keyword>
<dbReference type="InterPro" id="IPR026002">
    <property type="entry name" value="ATC_hydrolase-like"/>
</dbReference>